<evidence type="ECO:0000313" key="4">
    <source>
        <dbReference type="Proteomes" id="UP001597520"/>
    </source>
</evidence>
<evidence type="ECO:0000256" key="2">
    <source>
        <dbReference type="SAM" id="Phobius"/>
    </source>
</evidence>
<evidence type="ECO:0000313" key="3">
    <source>
        <dbReference type="EMBL" id="MFD2704379.1"/>
    </source>
</evidence>
<sequence length="173" mass="20736">MTPQWILLFSFFMVCAFSVLFVQWRRIKRLEQSQRELTVRLEGMQETYKEKEQEQEKEEVRHHLHMKALDIRNTVYKQTKGPHPQALHHTPQSSGYTEEYLELLFGPERAGKMIHLFLSYQTYVKTYWQTENGRIRTVFRKDPSNSGYGEAEDIQAASRDLLEKMDDILRHFH</sequence>
<keyword evidence="1" id="KW-0175">Coiled coil</keyword>
<dbReference type="RefSeq" id="WP_380711656.1">
    <property type="nucleotide sequence ID" value="NZ_JBHUML010000002.1"/>
</dbReference>
<keyword evidence="2" id="KW-0812">Transmembrane</keyword>
<proteinExistence type="predicted"/>
<evidence type="ECO:0008006" key="5">
    <source>
        <dbReference type="Google" id="ProtNLM"/>
    </source>
</evidence>
<comment type="caution">
    <text evidence="3">The sequence shown here is derived from an EMBL/GenBank/DDBJ whole genome shotgun (WGS) entry which is preliminary data.</text>
</comment>
<name>A0ABW5SX90_9BACI</name>
<reference evidence="4" key="1">
    <citation type="journal article" date="2019" name="Int. J. Syst. Evol. Microbiol.">
        <title>The Global Catalogue of Microorganisms (GCM) 10K type strain sequencing project: providing services to taxonomists for standard genome sequencing and annotation.</title>
        <authorList>
            <consortium name="The Broad Institute Genomics Platform"/>
            <consortium name="The Broad Institute Genome Sequencing Center for Infectious Disease"/>
            <person name="Wu L."/>
            <person name="Ma J."/>
        </authorList>
    </citation>
    <scope>NUCLEOTIDE SEQUENCE [LARGE SCALE GENOMIC DNA]</scope>
    <source>
        <strain evidence="4">KCTC 33792</strain>
    </source>
</reference>
<keyword evidence="4" id="KW-1185">Reference proteome</keyword>
<keyword evidence="2" id="KW-0472">Membrane</keyword>
<accession>A0ABW5SX90</accession>
<evidence type="ECO:0000256" key="1">
    <source>
        <dbReference type="SAM" id="Coils"/>
    </source>
</evidence>
<feature type="coiled-coil region" evidence="1">
    <location>
        <begin position="27"/>
        <end position="61"/>
    </location>
</feature>
<organism evidence="3 4">
    <name type="scientific">Salibacterium lacus</name>
    <dbReference type="NCBI Taxonomy" id="1898109"/>
    <lineage>
        <taxon>Bacteria</taxon>
        <taxon>Bacillati</taxon>
        <taxon>Bacillota</taxon>
        <taxon>Bacilli</taxon>
        <taxon>Bacillales</taxon>
        <taxon>Bacillaceae</taxon>
    </lineage>
</organism>
<protein>
    <recommendedName>
        <fullName evidence="5">DUF4446 family protein</fullName>
    </recommendedName>
</protein>
<gene>
    <name evidence="3" type="ORF">ACFSUB_02800</name>
</gene>
<keyword evidence="2" id="KW-1133">Transmembrane helix</keyword>
<dbReference type="EMBL" id="JBHUML010000002">
    <property type="protein sequence ID" value="MFD2704379.1"/>
    <property type="molecule type" value="Genomic_DNA"/>
</dbReference>
<dbReference type="Proteomes" id="UP001597520">
    <property type="component" value="Unassembled WGS sequence"/>
</dbReference>
<feature type="transmembrane region" description="Helical" evidence="2">
    <location>
        <begin position="6"/>
        <end position="24"/>
    </location>
</feature>